<accession>A0A1I1P1Y2</accession>
<dbReference type="RefSeq" id="WP_091875000.1">
    <property type="nucleotide sequence ID" value="NZ_FOLD01000014.1"/>
</dbReference>
<dbReference type="Pfam" id="PF07589">
    <property type="entry name" value="PEP-CTERM"/>
    <property type="match status" value="1"/>
</dbReference>
<evidence type="ECO:0000313" key="4">
    <source>
        <dbReference type="Proteomes" id="UP000198639"/>
    </source>
</evidence>
<dbReference type="AlphaFoldDB" id="A0A1I1P1Y2"/>
<feature type="chain" id="PRO_5011652445" evidence="1">
    <location>
        <begin position="23"/>
        <end position="216"/>
    </location>
</feature>
<name>A0A1I1P1Y2_9BURK</name>
<dbReference type="EMBL" id="FOLD01000014">
    <property type="protein sequence ID" value="SFC99970.1"/>
    <property type="molecule type" value="Genomic_DNA"/>
</dbReference>
<reference evidence="4" key="1">
    <citation type="submission" date="2016-10" db="EMBL/GenBank/DDBJ databases">
        <authorList>
            <person name="Varghese N."/>
            <person name="Submissions S."/>
        </authorList>
    </citation>
    <scope>NUCLEOTIDE SEQUENCE [LARGE SCALE GENOMIC DNA]</scope>
    <source>
        <strain evidence="4">CGMCC 1.12041</strain>
    </source>
</reference>
<dbReference type="InterPro" id="IPR013424">
    <property type="entry name" value="Ice-binding_C"/>
</dbReference>
<evidence type="ECO:0000259" key="2">
    <source>
        <dbReference type="Pfam" id="PF07589"/>
    </source>
</evidence>
<feature type="signal peptide" evidence="1">
    <location>
        <begin position="1"/>
        <end position="22"/>
    </location>
</feature>
<dbReference type="NCBIfam" id="TIGR02595">
    <property type="entry name" value="PEP_CTERM"/>
    <property type="match status" value="1"/>
</dbReference>
<organism evidence="3 4">
    <name type="scientific">Massilia yuzhufengensis</name>
    <dbReference type="NCBI Taxonomy" id="1164594"/>
    <lineage>
        <taxon>Bacteria</taxon>
        <taxon>Pseudomonadati</taxon>
        <taxon>Pseudomonadota</taxon>
        <taxon>Betaproteobacteria</taxon>
        <taxon>Burkholderiales</taxon>
        <taxon>Oxalobacteraceae</taxon>
        <taxon>Telluria group</taxon>
        <taxon>Massilia</taxon>
    </lineage>
</organism>
<dbReference type="OrthoDB" id="8759333at2"/>
<dbReference type="STRING" id="1164594.SAMN05216204_1144"/>
<proteinExistence type="predicted"/>
<feature type="domain" description="Ice-binding protein C-terminal" evidence="2">
    <location>
        <begin position="185"/>
        <end position="207"/>
    </location>
</feature>
<sequence>MKKLLSALALALGFAVSSAAGAAVISGSISTIDGNNDGVADLKISRVMFTVTAGTHVFFDSLVRESTGVDLNGDGKITGFDNFMVLYNTSLQSVASNDDSSVTFGDGSVHVYDSTIDWTFDVAGTYMIALGQLSFSDAEGVQGYDVNRSYSAYDGTENFGAWRLTMTATGGTLSGLREVGVDAADVPEPASMALLGVGLLGFAASRRKAAKARAQA</sequence>
<dbReference type="NCBIfam" id="NF038127">
    <property type="entry name" value="FDP_fam"/>
    <property type="match status" value="1"/>
</dbReference>
<dbReference type="Proteomes" id="UP000198639">
    <property type="component" value="Unassembled WGS sequence"/>
</dbReference>
<keyword evidence="4" id="KW-1185">Reference proteome</keyword>
<evidence type="ECO:0000313" key="3">
    <source>
        <dbReference type="EMBL" id="SFC99970.1"/>
    </source>
</evidence>
<evidence type="ECO:0000256" key="1">
    <source>
        <dbReference type="SAM" id="SignalP"/>
    </source>
</evidence>
<gene>
    <name evidence="3" type="ORF">SAMN05216204_1144</name>
</gene>
<keyword evidence="1" id="KW-0732">Signal</keyword>
<protein>
    <submittedName>
        <fullName evidence="3">VPLPA-CTERM protein sorting domain-containing protein</fullName>
    </submittedName>
</protein>